<dbReference type="HAMAP" id="MF_01940">
    <property type="entry name" value="RNA_CPDase"/>
    <property type="match status" value="1"/>
</dbReference>
<dbReference type="AlphaFoldDB" id="A0A2L1C8Z3"/>
<dbReference type="GO" id="GO:0008664">
    <property type="term" value="F:RNA 2',3'-cyclic 3'-phosphodiesterase activity"/>
    <property type="evidence" value="ECO:0007669"/>
    <property type="project" value="UniProtKB-EC"/>
</dbReference>
<feature type="short sequence motif" description="HXTX 1" evidence="2">
    <location>
        <begin position="38"/>
        <end position="41"/>
    </location>
</feature>
<feature type="active site" description="Proton acceptor" evidence="2">
    <location>
        <position position="116"/>
    </location>
</feature>
<keyword evidence="5" id="KW-0436">Ligase</keyword>
<comment type="catalytic activity">
    <reaction evidence="2">
        <text>a 3'-end 2',3'-cyclophospho-ribonucleotide-RNA + H2O = a 3'-end 2'-phospho-ribonucleotide-RNA + H(+)</text>
        <dbReference type="Rhea" id="RHEA:11828"/>
        <dbReference type="Rhea" id="RHEA-COMP:10464"/>
        <dbReference type="Rhea" id="RHEA-COMP:17353"/>
        <dbReference type="ChEBI" id="CHEBI:15377"/>
        <dbReference type="ChEBI" id="CHEBI:15378"/>
        <dbReference type="ChEBI" id="CHEBI:83064"/>
        <dbReference type="ChEBI" id="CHEBI:173113"/>
        <dbReference type="EC" id="3.1.4.58"/>
    </reaction>
</comment>
<evidence type="ECO:0000313" key="6">
    <source>
        <dbReference type="EMBL" id="MBB6497131.1"/>
    </source>
</evidence>
<evidence type="ECO:0000259" key="3">
    <source>
        <dbReference type="Pfam" id="PF02834"/>
    </source>
</evidence>
<evidence type="ECO:0000313" key="7">
    <source>
        <dbReference type="Proteomes" id="UP000239462"/>
    </source>
</evidence>
<dbReference type="EC" id="3.1.4.58" evidence="2"/>
<gene>
    <name evidence="4" type="primary">thpR</name>
    <name evidence="5" type="ORF">HNP94_001205</name>
    <name evidence="6" type="ORF">HNP96_001172</name>
    <name evidence="4" type="ORF">MMJJ_03720</name>
</gene>
<reference evidence="4" key="2">
    <citation type="submission" date="2018-02" db="EMBL/GenBank/DDBJ databases">
        <title>Complete genome sequence of the Methanococcus maripaludis type strain JJ (DSM 2067), a model for selenoprotein synthesis in Archaea.</title>
        <authorList>
            <person name="Poehlein A."/>
            <person name="Heym D."/>
            <person name="Quitzke V."/>
            <person name="Fersch J."/>
            <person name="Daniel R."/>
            <person name="Rother M."/>
        </authorList>
    </citation>
    <scope>NUCLEOTIDE SEQUENCE [LARGE SCALE GENOMIC DNA]</scope>
    <source>
        <strain evidence="4">DSM 2067</strain>
    </source>
</reference>
<dbReference type="EMBL" id="JACHED010000002">
    <property type="protein sequence ID" value="MBB6497131.1"/>
    <property type="molecule type" value="Genomic_DNA"/>
</dbReference>
<evidence type="ECO:0000256" key="2">
    <source>
        <dbReference type="HAMAP-Rule" id="MF_01940"/>
    </source>
</evidence>
<dbReference type="PANTHER" id="PTHR35561">
    <property type="entry name" value="RNA 2',3'-CYCLIC PHOSPHODIESTERASE"/>
    <property type="match status" value="1"/>
</dbReference>
<dbReference type="EMBL" id="JACDUO010000001">
    <property type="protein sequence ID" value="MBA2864205.1"/>
    <property type="molecule type" value="Genomic_DNA"/>
</dbReference>
<dbReference type="GO" id="GO:0016874">
    <property type="term" value="F:ligase activity"/>
    <property type="evidence" value="ECO:0007669"/>
    <property type="project" value="UniProtKB-KW"/>
</dbReference>
<evidence type="ECO:0000256" key="1">
    <source>
        <dbReference type="ARBA" id="ARBA00022801"/>
    </source>
</evidence>
<organism evidence="4 7">
    <name type="scientific">Methanococcus maripaludis</name>
    <name type="common">Methanococcus deltae</name>
    <dbReference type="NCBI Taxonomy" id="39152"/>
    <lineage>
        <taxon>Archaea</taxon>
        <taxon>Methanobacteriati</taxon>
        <taxon>Methanobacteriota</taxon>
        <taxon>Methanomada group</taxon>
        <taxon>Methanococci</taxon>
        <taxon>Methanococcales</taxon>
        <taxon>Methanococcaceae</taxon>
        <taxon>Methanococcus</taxon>
    </lineage>
</organism>
<feature type="active site" description="Proton donor" evidence="2">
    <location>
        <position position="38"/>
    </location>
</feature>
<dbReference type="Proteomes" id="UP000590564">
    <property type="component" value="Unassembled WGS sequence"/>
</dbReference>
<proteinExistence type="inferred from homology"/>
<evidence type="ECO:0000313" key="5">
    <source>
        <dbReference type="EMBL" id="MBA2864205.1"/>
    </source>
</evidence>
<protein>
    <recommendedName>
        <fullName evidence="2">RNA 2',3'-cyclic phosphodiesterase</fullName>
        <shortName evidence="2">RNA 2',3'-CPDase</shortName>
        <ecNumber evidence="2">3.1.4.58</ecNumber>
    </recommendedName>
</protein>
<dbReference type="PANTHER" id="PTHR35561:SF1">
    <property type="entry name" value="RNA 2',3'-CYCLIC PHOSPHODIESTERASE"/>
    <property type="match status" value="1"/>
</dbReference>
<accession>A0A2L1C8Z3</accession>
<comment type="function">
    <text evidence="2">Hydrolyzes RNA 2',3'-cyclic phosphodiester to an RNA 2'-phosphomonoester.</text>
</comment>
<name>A0A2L1C8Z3_METMI</name>
<feature type="domain" description="Phosphoesterase HXTX" evidence="3">
    <location>
        <begin position="90"/>
        <end position="167"/>
    </location>
</feature>
<dbReference type="KEGG" id="mmad:MMJJ_03720"/>
<feature type="domain" description="Phosphoesterase HXTX" evidence="3">
    <location>
        <begin position="9"/>
        <end position="85"/>
    </location>
</feature>
<dbReference type="SUPFAM" id="SSF55144">
    <property type="entry name" value="LigT-like"/>
    <property type="match status" value="1"/>
</dbReference>
<dbReference type="NCBIfam" id="TIGR02258">
    <property type="entry name" value="2_5_ligase"/>
    <property type="match status" value="1"/>
</dbReference>
<keyword evidence="1 2" id="KW-0378">Hydrolase</keyword>
<dbReference type="Gene3D" id="3.90.1140.10">
    <property type="entry name" value="Cyclic phosphodiesterase"/>
    <property type="match status" value="1"/>
</dbReference>
<dbReference type="EMBL" id="CP026606">
    <property type="protein sequence ID" value="AVB75789.1"/>
    <property type="molecule type" value="Genomic_DNA"/>
</dbReference>
<evidence type="ECO:0000313" key="4">
    <source>
        <dbReference type="EMBL" id="AVB75789.1"/>
    </source>
</evidence>
<dbReference type="InterPro" id="IPR004175">
    <property type="entry name" value="RNA_CPDase"/>
</dbReference>
<comment type="similarity">
    <text evidence="2">Belongs to the 2H phosphoesterase superfamily. ThpR family.</text>
</comment>
<reference evidence="5 8" key="3">
    <citation type="submission" date="2020-07" db="EMBL/GenBank/DDBJ databases">
        <title>Genomic Encyclopedia of Type Strains, Phase IV (KMG-V): Genome sequencing to study the core and pangenomes of soil and plant-associated prokaryotes.</title>
        <authorList>
            <person name="Whitman W."/>
        </authorList>
    </citation>
    <scope>NUCLEOTIDE SEQUENCE [LARGE SCALE GENOMIC DNA]</scope>
    <source>
        <strain evidence="5 8">C13</strain>
        <strain evidence="6 9">D1</strain>
    </source>
</reference>
<dbReference type="Pfam" id="PF02834">
    <property type="entry name" value="LigT_PEase"/>
    <property type="match status" value="2"/>
</dbReference>
<dbReference type="Proteomes" id="UP000239462">
    <property type="component" value="Chromosome"/>
</dbReference>
<dbReference type="GO" id="GO:0004113">
    <property type="term" value="F:2',3'-cyclic-nucleotide 3'-phosphodiesterase activity"/>
    <property type="evidence" value="ECO:0007669"/>
    <property type="project" value="InterPro"/>
</dbReference>
<dbReference type="RefSeq" id="WP_104837423.1">
    <property type="nucleotide sequence ID" value="NZ_CP026606.1"/>
</dbReference>
<dbReference type="Proteomes" id="UP000567099">
    <property type="component" value="Unassembled WGS sequence"/>
</dbReference>
<evidence type="ECO:0000313" key="8">
    <source>
        <dbReference type="Proteomes" id="UP000567099"/>
    </source>
</evidence>
<dbReference type="InterPro" id="IPR014051">
    <property type="entry name" value="Phosphoesterase_HXTX"/>
</dbReference>
<dbReference type="GeneID" id="36101465"/>
<reference evidence="7" key="1">
    <citation type="journal article" date="2018" name="Genome Announc.">
        <title>Complete Genome Sequence of the Methanococcus maripaludis Type Strain JJ (DSM 2067), a Model for Selenoprotein Synthesis in Archaea.</title>
        <authorList>
            <person name="Poehlein A."/>
            <person name="Heym D."/>
            <person name="Quitzke V."/>
            <person name="Fersch J."/>
            <person name="Daniel R."/>
            <person name="Rother M."/>
        </authorList>
    </citation>
    <scope>NUCLEOTIDE SEQUENCE [LARGE SCALE GENOMIC DNA]</scope>
    <source>
        <strain evidence="7">DSM 2067</strain>
    </source>
</reference>
<sequence>MRCFLAIELKTDLKENLETFKKQFDLKGIKTVENENLHITVKFLGDIDDKKLEEIVNSDLKIKKVISEIKGVGTFPNEEYIRVIWIGTTHLEETFKNIDEKLFKLGFKKEKSYDPHITLGRVKFIENDSKETLKKLIEKNKHINFGKIEINSVSLMKSTLTKDGPVYETVKRWE</sequence>
<feature type="short sequence motif" description="HXTX 2" evidence="2">
    <location>
        <begin position="116"/>
        <end position="119"/>
    </location>
</feature>
<evidence type="ECO:0000313" key="9">
    <source>
        <dbReference type="Proteomes" id="UP000590564"/>
    </source>
</evidence>
<dbReference type="InterPro" id="IPR009097">
    <property type="entry name" value="Cyclic_Pdiesterase"/>
</dbReference>